<proteinExistence type="predicted"/>
<organism evidence="1 2">
    <name type="scientific">Persea americana</name>
    <name type="common">Avocado</name>
    <dbReference type="NCBI Taxonomy" id="3435"/>
    <lineage>
        <taxon>Eukaryota</taxon>
        <taxon>Viridiplantae</taxon>
        <taxon>Streptophyta</taxon>
        <taxon>Embryophyta</taxon>
        <taxon>Tracheophyta</taxon>
        <taxon>Spermatophyta</taxon>
        <taxon>Magnoliopsida</taxon>
        <taxon>Magnoliidae</taxon>
        <taxon>Laurales</taxon>
        <taxon>Lauraceae</taxon>
        <taxon>Persea</taxon>
    </lineage>
</organism>
<keyword evidence="2" id="KW-1185">Reference proteome</keyword>
<evidence type="ECO:0000313" key="1">
    <source>
        <dbReference type="EMBL" id="KAJ8633020.1"/>
    </source>
</evidence>
<comment type="caution">
    <text evidence="1">The sequence shown here is derived from an EMBL/GenBank/DDBJ whole genome shotgun (WGS) entry which is preliminary data.</text>
</comment>
<dbReference type="EMBL" id="CM056816">
    <property type="protein sequence ID" value="KAJ8633020.1"/>
    <property type="molecule type" value="Genomic_DNA"/>
</dbReference>
<reference evidence="1 2" key="1">
    <citation type="journal article" date="2022" name="Hortic Res">
        <title>A haplotype resolved chromosomal level avocado genome allows analysis of novel avocado genes.</title>
        <authorList>
            <person name="Nath O."/>
            <person name="Fletcher S.J."/>
            <person name="Hayward A."/>
            <person name="Shaw L.M."/>
            <person name="Masouleh A.K."/>
            <person name="Furtado A."/>
            <person name="Henry R.J."/>
            <person name="Mitter N."/>
        </authorList>
    </citation>
    <scope>NUCLEOTIDE SEQUENCE [LARGE SCALE GENOMIC DNA]</scope>
    <source>
        <strain evidence="2">cv. Hass</strain>
    </source>
</reference>
<evidence type="ECO:0000313" key="2">
    <source>
        <dbReference type="Proteomes" id="UP001234297"/>
    </source>
</evidence>
<dbReference type="Proteomes" id="UP001234297">
    <property type="component" value="Chromosome 8"/>
</dbReference>
<gene>
    <name evidence="1" type="ORF">MRB53_026356</name>
</gene>
<name>A0ACC2LIB9_PERAE</name>
<protein>
    <submittedName>
        <fullName evidence="1">Uncharacterized protein</fullName>
    </submittedName>
</protein>
<sequence>MRVQDQEVTFSVFKAMKFPKEAEDCFRVDLVGEAVADVFNGICLSDPLEAALKFNKQYETLDQTESAKRRTKTSLEEPPVLELKPLLNHLRYAYLRDSNTLPIIISASLDHSQEDKLLRVLREYKTAIGWTIADIKGISPSICMHKILLEEGAKPIIEPQQRLNLIMKEVVKKEIIKWLDTGIIYPISDSSWVSPVQCVPKKGGMTVVANENNELIPTRMGQTPSCAPHVHCQFPLGVGRTTVCQEESNCSVCSTPMTIYFANASAFRLRH</sequence>
<accession>A0ACC2LIB9</accession>